<reference evidence="1" key="1">
    <citation type="submission" date="2023-08" db="EMBL/GenBank/DDBJ databases">
        <title>A collection of bacterial strains from the Burkholderia cepacia Research Laboratory and Repository.</title>
        <authorList>
            <person name="Lipuma J."/>
            <person name="Spilker T."/>
        </authorList>
    </citation>
    <scope>NUCLEOTIDE SEQUENCE</scope>
    <source>
        <strain evidence="1">AU0862</strain>
    </source>
</reference>
<proteinExistence type="predicted"/>
<dbReference type="RefSeq" id="WP_164728253.1">
    <property type="nucleotide sequence ID" value="NZ_JAIZTC010000004.1"/>
</dbReference>
<name>A0AAW4THG5_9BURK</name>
<gene>
    <name evidence="1" type="ORF">LGN22_18235</name>
</gene>
<organism evidence="1 2">
    <name type="scientific">Burkholderia cenocepacia</name>
    <dbReference type="NCBI Taxonomy" id="95486"/>
    <lineage>
        <taxon>Bacteria</taxon>
        <taxon>Pseudomonadati</taxon>
        <taxon>Pseudomonadota</taxon>
        <taxon>Betaproteobacteria</taxon>
        <taxon>Burkholderiales</taxon>
        <taxon>Burkholderiaceae</taxon>
        <taxon>Burkholderia</taxon>
        <taxon>Burkholderia cepacia complex</taxon>
    </lineage>
</organism>
<dbReference type="AlphaFoldDB" id="A0AAW4THG5"/>
<accession>A0AAW4THG5</accession>
<sequence>MPTLNSLLQVDTVKIRTLKGYSAALLFSLISFANPGACKSVSTTSDTKQDHRSTAPLETWEANENGTAYKIIKASDNRFLVVYGNKENISGYIVYDRRDGSNGVDHVPGTSTSSNVTVGIQETSSRSIGVMLSSSGETTSFVAKPYHSKTKARGGVRAGSWLATISDTPVKFRIEKNLVDATVDIGQCRLTGKIKSGGPEDGLNLTLSPTTSSCAPRFGHEFDAVLLFSEDLTVIYTTKRESTNFIFVAPPTTDNAPGMKPQPRNTSCAQWREMCRAKCSAMTLPTGNFGFKFWNCVNSCNALAGC</sequence>
<comment type="caution">
    <text evidence="1">The sequence shown here is derived from an EMBL/GenBank/DDBJ whole genome shotgun (WGS) entry which is preliminary data.</text>
</comment>
<evidence type="ECO:0008006" key="3">
    <source>
        <dbReference type="Google" id="ProtNLM"/>
    </source>
</evidence>
<dbReference type="Proteomes" id="UP001199070">
    <property type="component" value="Unassembled WGS sequence"/>
</dbReference>
<evidence type="ECO:0000313" key="2">
    <source>
        <dbReference type="Proteomes" id="UP001199070"/>
    </source>
</evidence>
<evidence type="ECO:0000313" key="1">
    <source>
        <dbReference type="EMBL" id="MCA8380818.1"/>
    </source>
</evidence>
<protein>
    <recommendedName>
        <fullName evidence="3">Lipoprotein</fullName>
    </recommendedName>
</protein>
<dbReference type="EMBL" id="JAIZTC010000004">
    <property type="protein sequence ID" value="MCA8380818.1"/>
    <property type="molecule type" value="Genomic_DNA"/>
</dbReference>